<organism evidence="1">
    <name type="scientific">marine sediment metagenome</name>
    <dbReference type="NCBI Taxonomy" id="412755"/>
    <lineage>
        <taxon>unclassified sequences</taxon>
        <taxon>metagenomes</taxon>
        <taxon>ecological metagenomes</taxon>
    </lineage>
</organism>
<reference evidence="1" key="1">
    <citation type="journal article" date="2015" name="Nature">
        <title>Complex archaea that bridge the gap between prokaryotes and eukaryotes.</title>
        <authorList>
            <person name="Spang A."/>
            <person name="Saw J.H."/>
            <person name="Jorgensen S.L."/>
            <person name="Zaremba-Niedzwiedzka K."/>
            <person name="Martijn J."/>
            <person name="Lind A.E."/>
            <person name="van Eijk R."/>
            <person name="Schleper C."/>
            <person name="Guy L."/>
            <person name="Ettema T.J."/>
        </authorList>
    </citation>
    <scope>NUCLEOTIDE SEQUENCE</scope>
</reference>
<dbReference type="AlphaFoldDB" id="A0A0F8X405"/>
<sequence>MRNYVSKVLLGIDTKNVKTTDDIALEALTDRQIIAFDWDTLLGLVAGTTNIGFARGTATLGEALVVGPIPKAGIVSAILNPYKAAIKQKITLTVTTVPTVGKTGLFKISYHDNLSIIPNQIKQTIIALQADATNTATTTTWAAAIAAESDGEFLKSQEIKRYKQECVECGRQFTDVLLRDEKFIGCPTNNM</sequence>
<comment type="caution">
    <text evidence="1">The sequence shown here is derived from an EMBL/GenBank/DDBJ whole genome shotgun (WGS) entry which is preliminary data.</text>
</comment>
<evidence type="ECO:0000313" key="1">
    <source>
        <dbReference type="EMBL" id="KKK63633.1"/>
    </source>
</evidence>
<gene>
    <name evidence="1" type="ORF">LCGC14_2992310</name>
</gene>
<accession>A0A0F8X405</accession>
<name>A0A0F8X405_9ZZZZ</name>
<dbReference type="EMBL" id="LAZR01061413">
    <property type="protein sequence ID" value="KKK63633.1"/>
    <property type="molecule type" value="Genomic_DNA"/>
</dbReference>
<feature type="non-terminal residue" evidence="1">
    <location>
        <position position="191"/>
    </location>
</feature>
<protein>
    <submittedName>
        <fullName evidence="1">Uncharacterized protein</fullName>
    </submittedName>
</protein>
<proteinExistence type="predicted"/>